<evidence type="ECO:0000313" key="1">
    <source>
        <dbReference type="EMBL" id="PON47412.1"/>
    </source>
</evidence>
<keyword evidence="2" id="KW-1185">Reference proteome</keyword>
<sequence>MTIDKKDQSICEANIINHKTDGEEIVLVVLKQAECKCCGLKEECTEAYITQVEDSYSGKWVCGLCSEAVKETMKRSPSTAVDEAVSSQREFCHKYNTTTRLNPKLSFTCDMRDIAKRSSQTRQHDTNKLNRSASCVPRIGLKQYL</sequence>
<name>A0A2P5BF38_TREOI</name>
<dbReference type="InParanoid" id="A0A2P5BF38"/>
<gene>
    <name evidence="1" type="ORF">TorRG33x02_323330</name>
</gene>
<dbReference type="OrthoDB" id="678173at2759"/>
<comment type="caution">
    <text evidence="1">The sequence shown here is derived from an EMBL/GenBank/DDBJ whole genome shotgun (WGS) entry which is preliminary data.</text>
</comment>
<reference evidence="2" key="1">
    <citation type="submission" date="2016-06" db="EMBL/GenBank/DDBJ databases">
        <title>Parallel loss of symbiosis genes in relatives of nitrogen-fixing non-legume Parasponia.</title>
        <authorList>
            <person name="Van Velzen R."/>
            <person name="Holmer R."/>
            <person name="Bu F."/>
            <person name="Rutten L."/>
            <person name="Van Zeijl A."/>
            <person name="Liu W."/>
            <person name="Santuari L."/>
            <person name="Cao Q."/>
            <person name="Sharma T."/>
            <person name="Shen D."/>
            <person name="Roswanjaya Y."/>
            <person name="Wardhani T."/>
            <person name="Kalhor M.S."/>
            <person name="Jansen J."/>
            <person name="Van den Hoogen J."/>
            <person name="Gungor B."/>
            <person name="Hartog M."/>
            <person name="Hontelez J."/>
            <person name="Verver J."/>
            <person name="Yang W.-C."/>
            <person name="Schijlen E."/>
            <person name="Repin R."/>
            <person name="Schilthuizen M."/>
            <person name="Schranz E."/>
            <person name="Heidstra R."/>
            <person name="Miyata K."/>
            <person name="Fedorova E."/>
            <person name="Kohlen W."/>
            <person name="Bisseling T."/>
            <person name="Smit S."/>
            <person name="Geurts R."/>
        </authorList>
    </citation>
    <scope>NUCLEOTIDE SEQUENCE [LARGE SCALE GENOMIC DNA]</scope>
    <source>
        <strain evidence="2">cv. RG33-2</strain>
    </source>
</reference>
<dbReference type="Proteomes" id="UP000237000">
    <property type="component" value="Unassembled WGS sequence"/>
</dbReference>
<accession>A0A2P5BF38</accession>
<dbReference type="InterPro" id="IPR012876">
    <property type="entry name" value="DUF1677_pln"/>
</dbReference>
<dbReference type="Pfam" id="PF07911">
    <property type="entry name" value="DUF1677"/>
    <property type="match status" value="1"/>
</dbReference>
<organism evidence="1 2">
    <name type="scientific">Trema orientale</name>
    <name type="common">Charcoal tree</name>
    <name type="synonym">Celtis orientalis</name>
    <dbReference type="NCBI Taxonomy" id="63057"/>
    <lineage>
        <taxon>Eukaryota</taxon>
        <taxon>Viridiplantae</taxon>
        <taxon>Streptophyta</taxon>
        <taxon>Embryophyta</taxon>
        <taxon>Tracheophyta</taxon>
        <taxon>Spermatophyta</taxon>
        <taxon>Magnoliopsida</taxon>
        <taxon>eudicotyledons</taxon>
        <taxon>Gunneridae</taxon>
        <taxon>Pentapetalae</taxon>
        <taxon>rosids</taxon>
        <taxon>fabids</taxon>
        <taxon>Rosales</taxon>
        <taxon>Cannabaceae</taxon>
        <taxon>Trema</taxon>
    </lineage>
</organism>
<protein>
    <recommendedName>
        <fullName evidence="3">DUF1677 family protein</fullName>
    </recommendedName>
</protein>
<dbReference type="PANTHER" id="PTHR33108:SF14">
    <property type="entry name" value="OS01G0745000 PROTEIN"/>
    <property type="match status" value="1"/>
</dbReference>
<dbReference type="STRING" id="63057.A0A2P5BF38"/>
<proteinExistence type="predicted"/>
<dbReference type="AlphaFoldDB" id="A0A2P5BF38"/>
<evidence type="ECO:0000313" key="2">
    <source>
        <dbReference type="Proteomes" id="UP000237000"/>
    </source>
</evidence>
<dbReference type="PANTHER" id="PTHR33108">
    <property type="entry name" value="OS01G0745000 PROTEIN"/>
    <property type="match status" value="1"/>
</dbReference>
<evidence type="ECO:0008006" key="3">
    <source>
        <dbReference type="Google" id="ProtNLM"/>
    </source>
</evidence>
<dbReference type="EMBL" id="JXTC01000535">
    <property type="protein sequence ID" value="PON47412.1"/>
    <property type="molecule type" value="Genomic_DNA"/>
</dbReference>